<evidence type="ECO:0000256" key="1">
    <source>
        <dbReference type="SAM" id="MobiDB-lite"/>
    </source>
</evidence>
<dbReference type="InterPro" id="IPR000082">
    <property type="entry name" value="SEA_dom"/>
</dbReference>
<accession>A0AAE1AFJ9</accession>
<feature type="compositionally biased region" description="Basic and acidic residues" evidence="1">
    <location>
        <begin position="23"/>
        <end position="34"/>
    </location>
</feature>
<feature type="compositionally biased region" description="Basic and acidic residues" evidence="1">
    <location>
        <begin position="66"/>
        <end position="78"/>
    </location>
</feature>
<dbReference type="PROSITE" id="PS50024">
    <property type="entry name" value="SEA"/>
    <property type="match status" value="1"/>
</dbReference>
<evidence type="ECO:0000313" key="4">
    <source>
        <dbReference type="EMBL" id="KAK3786146.1"/>
    </source>
</evidence>
<evidence type="ECO:0000259" key="3">
    <source>
        <dbReference type="PROSITE" id="PS50024"/>
    </source>
</evidence>
<feature type="domain" description="SEA" evidence="3">
    <location>
        <begin position="169"/>
        <end position="298"/>
    </location>
</feature>
<keyword evidence="5" id="KW-1185">Reference proteome</keyword>
<dbReference type="Proteomes" id="UP001283361">
    <property type="component" value="Unassembled WGS sequence"/>
</dbReference>
<keyword evidence="2" id="KW-1133">Transmembrane helix</keyword>
<protein>
    <recommendedName>
        <fullName evidence="3">SEA domain-containing protein</fullName>
    </recommendedName>
</protein>
<dbReference type="EMBL" id="JAWDGP010002011">
    <property type="protein sequence ID" value="KAK3786146.1"/>
    <property type="molecule type" value="Genomic_DNA"/>
</dbReference>
<dbReference type="SUPFAM" id="SSF82671">
    <property type="entry name" value="SEA domain"/>
    <property type="match status" value="6"/>
</dbReference>
<dbReference type="Gene3D" id="3.30.70.960">
    <property type="entry name" value="SEA domain"/>
    <property type="match status" value="6"/>
</dbReference>
<evidence type="ECO:0000256" key="2">
    <source>
        <dbReference type="SAM" id="Phobius"/>
    </source>
</evidence>
<comment type="caution">
    <text evidence="4">The sequence shown here is derived from an EMBL/GenBank/DDBJ whole genome shotgun (WGS) entry which is preliminary data.</text>
</comment>
<name>A0AAE1AFJ9_9GAST</name>
<feature type="region of interest" description="Disordered" evidence="1">
    <location>
        <begin position="23"/>
        <end position="78"/>
    </location>
</feature>
<evidence type="ECO:0000313" key="5">
    <source>
        <dbReference type="Proteomes" id="UP001283361"/>
    </source>
</evidence>
<feature type="compositionally biased region" description="Polar residues" evidence="1">
    <location>
        <begin position="36"/>
        <end position="46"/>
    </location>
</feature>
<dbReference type="InterPro" id="IPR036364">
    <property type="entry name" value="SEA_dom_sf"/>
</dbReference>
<keyword evidence="2" id="KW-0472">Membrane</keyword>
<reference evidence="4" key="1">
    <citation type="journal article" date="2023" name="G3 (Bethesda)">
        <title>A reference genome for the long-term kleptoplast-retaining sea slug Elysia crispata morphotype clarki.</title>
        <authorList>
            <person name="Eastman K.E."/>
            <person name="Pendleton A.L."/>
            <person name="Shaikh M.A."/>
            <person name="Suttiyut T."/>
            <person name="Ogas R."/>
            <person name="Tomko P."/>
            <person name="Gavelis G."/>
            <person name="Widhalm J.R."/>
            <person name="Wisecaver J.H."/>
        </authorList>
    </citation>
    <scope>NUCLEOTIDE SEQUENCE</scope>
    <source>
        <strain evidence="4">ECLA1</strain>
    </source>
</reference>
<gene>
    <name evidence="4" type="ORF">RRG08_057121</name>
</gene>
<proteinExistence type="predicted"/>
<dbReference type="Pfam" id="PF01390">
    <property type="entry name" value="SEA"/>
    <property type="match status" value="3"/>
</dbReference>
<dbReference type="AlphaFoldDB" id="A0AAE1AFJ9"/>
<feature type="transmembrane region" description="Helical" evidence="2">
    <location>
        <begin position="125"/>
        <end position="151"/>
    </location>
</feature>
<feature type="compositionally biased region" description="Basic residues" evidence="1">
    <location>
        <begin position="47"/>
        <end position="60"/>
    </location>
</feature>
<sequence length="1000" mass="114216">MARTLAEEEEDRRPHWLKALDRNTVHTSRPEDWNRSIASSLTNTTTRGHKQKQNLGKHKIQSNSVTDEKARRRRCKSEGRGAHGEYVYGAAYPAVLYRSRSSDTSSIGSRRTTSSARQERKRSRLLALFCILLILAFLLAALIGWLTYFLLMRDRSNKEGNVGARNSSRAVEVDADLRILNETFTTGMSNSSSYDFLRVAVPVCEEVDSFFRASNYSDSYINCEVKAIKRVSETSVCQCVWSNDASLLVDFTLTFNGSHGLDMDSLRWYVYDVIDAGTTKHFLGQPGQQLVYVLLRQFLVDIRAHWDNNFGETRYSNGVEARLNIPVFNLNYTYTLENRNSPDFRRIATPFCADVRRILTNKLHSPFADRYYSCYVTDFSPGPDRITFHVQFLGREWRQLQKKVVYVLIEGATVATIQQQTVKLVGTLIVTPYRIDFTLIPINVTRTTPTTSTTVTTTPTTTMPDLTYIYVVFETWNQTLTPALLDPNSRQFQIITDEFCQDLERLFGNSIYGYRFHNCRVLAFRRNPTSIVVSVGYVGGPWSGMGTSVEYVIRRHAPGYYYERKELYLVGSIYLILGNVIANATELRTNLRVMNLTFTPDLSDQRTSRFQYYALLFCRDMQKYYSQSVFAQRFFECGVDSFSDNPVRIHFYLVFYGTDLGDGVVTSVPKVIRRFAPPVYYLVYLTYRVGDLLVLPEKRPGVDPPPSVYPTNITVFPSTPGPTTTVMTTSLTDSTTISPSSSYIVTPNGILLILYYEVYNLTYTSSLMYPTSPEFTRHRDAVCDDLWRWYMARDSPFISIYRACDVTSFTRDPVGVTFTLLFETRMHDTFITEVRNLLEWKAPKVYVPRFILLDVGHLLLIMDRYTIKVSSTMVTATTLRTPTLTSTIDVMTSSMTLTPTSTLTPSTTTNGPSTSSSVVGSILSYKFGLADFTYTLELSDPGSNRYRFLMDGFCKDMDRFYRQSFLQNFYVSCKIDAFRVNFNHAQVTLTLCQITNESST</sequence>
<organism evidence="4 5">
    <name type="scientific">Elysia crispata</name>
    <name type="common">lettuce slug</name>
    <dbReference type="NCBI Taxonomy" id="231223"/>
    <lineage>
        <taxon>Eukaryota</taxon>
        <taxon>Metazoa</taxon>
        <taxon>Spiralia</taxon>
        <taxon>Lophotrochozoa</taxon>
        <taxon>Mollusca</taxon>
        <taxon>Gastropoda</taxon>
        <taxon>Heterobranchia</taxon>
        <taxon>Euthyneura</taxon>
        <taxon>Panpulmonata</taxon>
        <taxon>Sacoglossa</taxon>
        <taxon>Placobranchoidea</taxon>
        <taxon>Plakobranchidae</taxon>
        <taxon>Elysia</taxon>
    </lineage>
</organism>
<keyword evidence="2" id="KW-0812">Transmembrane</keyword>